<dbReference type="PANTHER" id="PTHR42964:SF1">
    <property type="entry name" value="POLYKETIDE BIOSYNTHESIS ENOYL-COA HYDRATASE PKSH-RELATED"/>
    <property type="match status" value="1"/>
</dbReference>
<protein>
    <submittedName>
        <fullName evidence="2">Enoyl-CoA hydratase</fullName>
        <ecNumber evidence="2">4.2.1.17</ecNumber>
    </submittedName>
</protein>
<dbReference type="SUPFAM" id="SSF52096">
    <property type="entry name" value="ClpP/crotonase"/>
    <property type="match status" value="1"/>
</dbReference>
<dbReference type="InterPro" id="IPR029045">
    <property type="entry name" value="ClpP/crotonase-like_dom_sf"/>
</dbReference>
<comment type="similarity">
    <text evidence="1">Belongs to the enoyl-CoA hydratase/isomerase family.</text>
</comment>
<organism evidence="2 3">
    <name type="scientific">Streptomyces mimosae</name>
    <dbReference type="NCBI Taxonomy" id="2586635"/>
    <lineage>
        <taxon>Bacteria</taxon>
        <taxon>Bacillati</taxon>
        <taxon>Actinomycetota</taxon>
        <taxon>Actinomycetes</taxon>
        <taxon>Kitasatosporales</taxon>
        <taxon>Streptomycetaceae</taxon>
        <taxon>Streptomyces</taxon>
    </lineage>
</organism>
<dbReference type="InterPro" id="IPR051683">
    <property type="entry name" value="Enoyl-CoA_Hydratase/Isomerase"/>
</dbReference>
<dbReference type="OrthoDB" id="4608673at2"/>
<dbReference type="Proteomes" id="UP000314251">
    <property type="component" value="Unassembled WGS sequence"/>
</dbReference>
<dbReference type="CDD" id="cd06558">
    <property type="entry name" value="crotonase-like"/>
    <property type="match status" value="1"/>
</dbReference>
<keyword evidence="2" id="KW-0456">Lyase</keyword>
<dbReference type="EC" id="4.2.1.17" evidence="2"/>
<dbReference type="InterPro" id="IPR001753">
    <property type="entry name" value="Enoyl-CoA_hydra/iso"/>
</dbReference>
<sequence length="267" mass="28626">MSQARPEDAVHITRRDAVVEILLDHQPRRNALTFRMYQQLAAACEIADRPDVRAVVLRGAGGAAFAAGTDIRHFTEFPTEPEAAAEAGLAYERRVGAVLARLLALRAPLVGVVEGPAMGGGLALAAACDLLLATPDATFGAPVARTLGNCLPAPVVARLADRLGTARTMALLLTAQRLDAREALTAGFVHRLVAPEELPAALDELLERLCSQAPLTLAALKETERRLGSAAARVDTDDLLRRCYGSRDFREGVAAFLDHRTPRWEGR</sequence>
<evidence type="ECO:0000256" key="1">
    <source>
        <dbReference type="ARBA" id="ARBA00005254"/>
    </source>
</evidence>
<dbReference type="NCBIfam" id="NF004796">
    <property type="entry name" value="PRK06144.1"/>
    <property type="match status" value="1"/>
</dbReference>
<accession>A0A5N6AAE5</accession>
<evidence type="ECO:0000313" key="2">
    <source>
        <dbReference type="EMBL" id="KAB8165245.1"/>
    </source>
</evidence>
<dbReference type="GO" id="GO:0004300">
    <property type="term" value="F:enoyl-CoA hydratase activity"/>
    <property type="evidence" value="ECO:0007669"/>
    <property type="project" value="UniProtKB-EC"/>
</dbReference>
<evidence type="ECO:0000313" key="3">
    <source>
        <dbReference type="Proteomes" id="UP000314251"/>
    </source>
</evidence>
<comment type="caution">
    <text evidence="2">The sequence shown here is derived from an EMBL/GenBank/DDBJ whole genome shotgun (WGS) entry which is preliminary data.</text>
</comment>
<dbReference type="Pfam" id="PF00378">
    <property type="entry name" value="ECH_1"/>
    <property type="match status" value="1"/>
</dbReference>
<dbReference type="AlphaFoldDB" id="A0A5N6AAE5"/>
<gene>
    <name evidence="2" type="ORF">FH607_014175</name>
</gene>
<dbReference type="Gene3D" id="3.90.226.10">
    <property type="entry name" value="2-enoyl-CoA Hydratase, Chain A, domain 1"/>
    <property type="match status" value="1"/>
</dbReference>
<name>A0A5N6AAE5_9ACTN</name>
<dbReference type="GO" id="GO:0008300">
    <property type="term" value="P:isoprenoid catabolic process"/>
    <property type="evidence" value="ECO:0007669"/>
    <property type="project" value="TreeGrafter"/>
</dbReference>
<proteinExistence type="inferred from homology"/>
<dbReference type="PANTHER" id="PTHR42964">
    <property type="entry name" value="ENOYL-COA HYDRATASE"/>
    <property type="match status" value="1"/>
</dbReference>
<reference evidence="2" key="1">
    <citation type="submission" date="2019-10" db="EMBL/GenBank/DDBJ databases">
        <title>Nonomuraea sp. nov., isolated from Phyllanthus amarus.</title>
        <authorList>
            <person name="Klykleung N."/>
            <person name="Tanasupawat S."/>
        </authorList>
    </citation>
    <scope>NUCLEOTIDE SEQUENCE [LARGE SCALE GENOMIC DNA]</scope>
    <source>
        <strain evidence="2">3MP-10</strain>
    </source>
</reference>
<keyword evidence="3" id="KW-1185">Reference proteome</keyword>
<dbReference type="RefSeq" id="WP_139668349.1">
    <property type="nucleotide sequence ID" value="NZ_VDLY02000008.1"/>
</dbReference>
<dbReference type="EMBL" id="VDLY02000008">
    <property type="protein sequence ID" value="KAB8165245.1"/>
    <property type="molecule type" value="Genomic_DNA"/>
</dbReference>